<keyword evidence="8" id="KW-1282">Carboxysome</keyword>
<evidence type="ECO:0000256" key="6">
    <source>
        <dbReference type="ARBA" id="ARBA00023300"/>
    </source>
</evidence>
<reference evidence="19" key="1">
    <citation type="submission" date="2016-10" db="EMBL/GenBank/DDBJ databases">
        <title>Sequence of Gallionella enrichment culture.</title>
        <authorList>
            <person name="Poehlein A."/>
            <person name="Muehling M."/>
            <person name="Daniel R."/>
        </authorList>
    </citation>
    <scope>NUCLEOTIDE SEQUENCE</scope>
</reference>
<evidence type="ECO:0000259" key="16">
    <source>
        <dbReference type="Pfam" id="PF08936"/>
    </source>
</evidence>
<evidence type="ECO:0000256" key="5">
    <source>
        <dbReference type="ARBA" id="ARBA00023239"/>
    </source>
</evidence>
<feature type="region of interest" description="Disordered" evidence="15">
    <location>
        <begin position="1"/>
        <end position="28"/>
    </location>
</feature>
<dbReference type="Gene3D" id="1.20.120.1310">
    <property type="entry name" value="Carboxysome Shell Carbonic Anhydrase, N-terminal helical domain"/>
    <property type="match status" value="1"/>
</dbReference>
<proteinExistence type="inferred from homology"/>
<dbReference type="AlphaFoldDB" id="A0A1J5RLK4"/>
<evidence type="ECO:0000256" key="14">
    <source>
        <dbReference type="ARBA" id="ARBA00048348"/>
    </source>
</evidence>
<feature type="domain" description="Carboxysome Shell Carbonic Anhydrase C-terminal" evidence="16">
    <location>
        <begin position="410"/>
        <end position="525"/>
    </location>
</feature>
<evidence type="ECO:0000256" key="4">
    <source>
        <dbReference type="ARBA" id="ARBA00022833"/>
    </source>
</evidence>
<dbReference type="InterPro" id="IPR048620">
    <property type="entry name" value="CsoSCA_C"/>
</dbReference>
<dbReference type="InterPro" id="IPR014074">
    <property type="entry name" value="Carboxysome_shell_carb_anhy"/>
</dbReference>
<keyword evidence="5" id="KW-0456">Lyase</keyword>
<dbReference type="GO" id="GO:0031470">
    <property type="term" value="C:carboxysome"/>
    <property type="evidence" value="ECO:0007669"/>
    <property type="project" value="UniProtKB-SubCell"/>
</dbReference>
<evidence type="ECO:0000259" key="18">
    <source>
        <dbReference type="Pfam" id="PF20687"/>
    </source>
</evidence>
<feature type="region of interest" description="Disordered" evidence="15">
    <location>
        <begin position="514"/>
        <end position="535"/>
    </location>
</feature>
<evidence type="ECO:0000256" key="9">
    <source>
        <dbReference type="ARBA" id="ARBA00024021"/>
    </source>
</evidence>
<organism evidence="19">
    <name type="scientific">mine drainage metagenome</name>
    <dbReference type="NCBI Taxonomy" id="410659"/>
    <lineage>
        <taxon>unclassified sequences</taxon>
        <taxon>metagenomes</taxon>
        <taxon>ecological metagenomes</taxon>
    </lineage>
</organism>
<evidence type="ECO:0000256" key="15">
    <source>
        <dbReference type="SAM" id="MobiDB-lite"/>
    </source>
</evidence>
<dbReference type="Gene3D" id="3.30.1330.140">
    <property type="entry name" value="Carboxysome Shell Carbonic Anhydrase, C-terminal domain"/>
    <property type="match status" value="1"/>
</dbReference>
<evidence type="ECO:0000259" key="17">
    <source>
        <dbReference type="Pfam" id="PF20686"/>
    </source>
</evidence>
<feature type="domain" description="Carboxysome Shell Carbonic Anhydrase catalytic" evidence="17">
    <location>
        <begin position="171"/>
        <end position="409"/>
    </location>
</feature>
<evidence type="ECO:0000256" key="8">
    <source>
        <dbReference type="ARBA" id="ARBA00023669"/>
    </source>
</evidence>
<dbReference type="EMBL" id="MLJW01000218">
    <property type="protein sequence ID" value="OIQ92980.1"/>
    <property type="molecule type" value="Genomic_DNA"/>
</dbReference>
<comment type="caution">
    <text evidence="19">The sequence shown here is derived from an EMBL/GenBank/DDBJ whole genome shotgun (WGS) entry which is preliminary data.</text>
</comment>
<evidence type="ECO:0000256" key="1">
    <source>
        <dbReference type="ARBA" id="ARBA00001947"/>
    </source>
</evidence>
<keyword evidence="6" id="KW-0120">Carbon dioxide fixation</keyword>
<name>A0A1J5RLK4_9ZZZZ</name>
<evidence type="ECO:0000256" key="2">
    <source>
        <dbReference type="ARBA" id="ARBA00012925"/>
    </source>
</evidence>
<comment type="cofactor">
    <cofactor evidence="1">
        <name>Zn(2+)</name>
        <dbReference type="ChEBI" id="CHEBI:29105"/>
    </cofactor>
</comment>
<dbReference type="InterPro" id="IPR048539">
    <property type="entry name" value="CsoSCA_cat"/>
</dbReference>
<dbReference type="NCBIfam" id="TIGR02701">
    <property type="entry name" value="shell_carb_anhy"/>
    <property type="match status" value="1"/>
</dbReference>
<dbReference type="InterPro" id="IPR048619">
    <property type="entry name" value="CsoSCA_N"/>
</dbReference>
<feature type="domain" description="Carboxysome Shell Carbonic Anhydrase N-terminal" evidence="18">
    <location>
        <begin position="67"/>
        <end position="158"/>
    </location>
</feature>
<comment type="similarity">
    <text evidence="9">Belongs to the beta-class carbonic anhydrase family. CsoSCA subfamily.</text>
</comment>
<comment type="catalytic activity">
    <reaction evidence="14">
        <text>hydrogencarbonate + H(+) = CO2 + H2O</text>
        <dbReference type="Rhea" id="RHEA:10748"/>
        <dbReference type="ChEBI" id="CHEBI:15377"/>
        <dbReference type="ChEBI" id="CHEBI:15378"/>
        <dbReference type="ChEBI" id="CHEBI:16526"/>
        <dbReference type="ChEBI" id="CHEBI:17544"/>
        <dbReference type="EC" id="4.2.1.1"/>
    </reaction>
</comment>
<gene>
    <name evidence="19" type="ORF">GALL_251080</name>
</gene>
<comment type="subcellular location">
    <subcellularLocation>
        <location evidence="7">Carboxysome</location>
    </subcellularLocation>
</comment>
<evidence type="ECO:0000256" key="13">
    <source>
        <dbReference type="ARBA" id="ARBA00033264"/>
    </source>
</evidence>
<keyword evidence="11" id="KW-1283">Bacterial microcompartment</keyword>
<dbReference type="GO" id="GO:0015977">
    <property type="term" value="P:carbon fixation"/>
    <property type="evidence" value="ECO:0007669"/>
    <property type="project" value="UniProtKB-KW"/>
</dbReference>
<evidence type="ECO:0000256" key="11">
    <source>
        <dbReference type="ARBA" id="ARBA00024446"/>
    </source>
</evidence>
<dbReference type="InterPro" id="IPR043065">
    <property type="entry name" value="CsoSCA_N_sf"/>
</dbReference>
<protein>
    <recommendedName>
        <fullName evidence="10">Carboxysome shell carbonic anhydrase</fullName>
        <ecNumber evidence="2">4.2.1.1</ecNumber>
    </recommendedName>
    <alternativeName>
        <fullName evidence="12">Carbonic anhydrase</fullName>
    </alternativeName>
    <alternativeName>
        <fullName evidence="13">Carboxysome shell protein CsoS3</fullName>
    </alternativeName>
</protein>
<dbReference type="Pfam" id="PF20686">
    <property type="entry name" value="CsoSCA_cat"/>
    <property type="match status" value="1"/>
</dbReference>
<dbReference type="Pfam" id="PF08936">
    <property type="entry name" value="CsoSCA_C"/>
    <property type="match status" value="1"/>
</dbReference>
<evidence type="ECO:0000256" key="12">
    <source>
        <dbReference type="ARBA" id="ARBA00030972"/>
    </source>
</evidence>
<dbReference type="Pfam" id="PF20687">
    <property type="entry name" value="CsoSCA_N"/>
    <property type="match status" value="1"/>
</dbReference>
<accession>A0A1J5RLK4</accession>
<evidence type="ECO:0000256" key="10">
    <source>
        <dbReference type="ARBA" id="ARBA00024121"/>
    </source>
</evidence>
<evidence type="ECO:0000256" key="3">
    <source>
        <dbReference type="ARBA" id="ARBA00022723"/>
    </source>
</evidence>
<evidence type="ECO:0000256" key="7">
    <source>
        <dbReference type="ARBA" id="ARBA00023587"/>
    </source>
</evidence>
<sequence length="535" mass="58620">MNTRNRPGRHTSPQSGASRPPYGLGTPAGLLQARPRQAVFAPQGIALDPGVAPNPACSTDPGRPCRHPLTNEVENQRLLVHELAVKGSFDAIVPVLKRIAGLQHEADFTERAQAIARAQLGFELPAQILVDAWVAGLDMRTLYGECVMRTLRLMAEQAQLSNPQQDTDEAVAFFLDCGYHAVDISPCSDGRLKGLVRYILRLPDGAVRSKKSYAGAMFDVDANVKRWIETELMRYREGRPVTADAGTRYLKVAVYHWSSSNPTHEGCAAHCSNVTAAAEAGLKRLNEFRQAIENSFCCGASVDTLLIGVDTDTDAIKVHVPDAAGETNLYRFIDNVELYRASVNDDASSARLKVYRAIQVASATTGWGAGNGDPHEGMRRLIASLLINNLSQIEYVCGNWGGRYADIGHAERFISVGDGFEEFQLRNLAYFAHLHTVEEGAPDMDVGIKIFSNLNVRRGLPVPVAIHFRYDSRVPGCRERTMERCRRVRAAIETRYAELSRPGLLVCAMTVQGKRPGSPIEPVEENGASAARGER</sequence>
<dbReference type="GO" id="GO:0046872">
    <property type="term" value="F:metal ion binding"/>
    <property type="evidence" value="ECO:0007669"/>
    <property type="project" value="UniProtKB-KW"/>
</dbReference>
<keyword evidence="4" id="KW-0862">Zinc</keyword>
<evidence type="ECO:0000313" key="19">
    <source>
        <dbReference type="EMBL" id="OIQ92980.1"/>
    </source>
</evidence>
<dbReference type="EC" id="4.2.1.1" evidence="2"/>
<dbReference type="GO" id="GO:0004089">
    <property type="term" value="F:carbonate dehydratase activity"/>
    <property type="evidence" value="ECO:0007669"/>
    <property type="project" value="UniProtKB-EC"/>
</dbReference>
<feature type="compositionally biased region" description="Polar residues" evidence="15">
    <location>
        <begin position="1"/>
        <end position="17"/>
    </location>
</feature>
<keyword evidence="3" id="KW-0479">Metal-binding</keyword>
<dbReference type="InterPro" id="IPR043066">
    <property type="entry name" value="CsoSCA_C_sf"/>
</dbReference>